<keyword evidence="2" id="KW-1185">Reference proteome</keyword>
<proteinExistence type="predicted"/>
<keyword evidence="1" id="KW-0489">Methyltransferase</keyword>
<name>M7T4R7_EUTLA</name>
<dbReference type="GO" id="GO:0032259">
    <property type="term" value="P:methylation"/>
    <property type="evidence" value="ECO:0007669"/>
    <property type="project" value="UniProtKB-KW"/>
</dbReference>
<evidence type="ECO:0000313" key="2">
    <source>
        <dbReference type="Proteomes" id="UP000012174"/>
    </source>
</evidence>
<dbReference type="Proteomes" id="UP000012174">
    <property type="component" value="Unassembled WGS sequence"/>
</dbReference>
<protein>
    <submittedName>
        <fullName evidence="1">Putative methyltransferase domain-containing protein</fullName>
    </submittedName>
</protein>
<dbReference type="HOGENOM" id="CLU_2223272_0_0_1"/>
<organism evidence="1 2">
    <name type="scientific">Eutypa lata (strain UCR-EL1)</name>
    <name type="common">Grapevine dieback disease fungus</name>
    <name type="synonym">Eutypa armeniacae</name>
    <dbReference type="NCBI Taxonomy" id="1287681"/>
    <lineage>
        <taxon>Eukaryota</taxon>
        <taxon>Fungi</taxon>
        <taxon>Dikarya</taxon>
        <taxon>Ascomycota</taxon>
        <taxon>Pezizomycotina</taxon>
        <taxon>Sordariomycetes</taxon>
        <taxon>Xylariomycetidae</taxon>
        <taxon>Xylariales</taxon>
        <taxon>Diatrypaceae</taxon>
        <taxon>Eutypa</taxon>
    </lineage>
</organism>
<dbReference type="AlphaFoldDB" id="M7T4R7"/>
<gene>
    <name evidence="1" type="ORF">UCREL1_1054</name>
</gene>
<dbReference type="EMBL" id="KB705560">
    <property type="protein sequence ID" value="EMR71893.1"/>
    <property type="molecule type" value="Genomic_DNA"/>
</dbReference>
<dbReference type="OrthoDB" id="184880at2759"/>
<reference evidence="2" key="1">
    <citation type="journal article" date="2013" name="Genome Announc.">
        <title>Draft genome sequence of the grapevine dieback fungus Eutypa lata UCR-EL1.</title>
        <authorList>
            <person name="Blanco-Ulate B."/>
            <person name="Rolshausen P.E."/>
            <person name="Cantu D."/>
        </authorList>
    </citation>
    <scope>NUCLEOTIDE SEQUENCE [LARGE SCALE GENOMIC DNA]</scope>
    <source>
        <strain evidence="2">UCR-EL1</strain>
    </source>
</reference>
<dbReference type="GO" id="GO:0008168">
    <property type="term" value="F:methyltransferase activity"/>
    <property type="evidence" value="ECO:0007669"/>
    <property type="project" value="UniProtKB-KW"/>
</dbReference>
<dbReference type="KEGG" id="ela:UCREL1_1054"/>
<accession>M7T4R7</accession>
<sequence>MQSGGWIEFQDLLLNLCCDDDTMPQDYVLSKIPNLTIQALKSLDFDADFVNRVPRELESAGFINIRREIFKVPSDLNAMISEAEDALEHIDYHIYVEFGIVYAQKP</sequence>
<keyword evidence="1" id="KW-0808">Transferase</keyword>
<evidence type="ECO:0000313" key="1">
    <source>
        <dbReference type="EMBL" id="EMR71893.1"/>
    </source>
</evidence>